<sequence>MRGGGSRREGKYVAVCSGRVGAAVGRRAGGGGGAAGADAYQKLVTLESATYALSLINTEEPMSINRLWLTVPT</sequence>
<comment type="caution">
    <text evidence="1">The sequence shown here is derived from an EMBL/GenBank/DDBJ whole genome shotgun (WGS) entry which is preliminary data.</text>
</comment>
<accession>A0A4C1XHY4</accession>
<organism evidence="1 2">
    <name type="scientific">Eumeta variegata</name>
    <name type="common">Bagworm moth</name>
    <name type="synonym">Eumeta japonica</name>
    <dbReference type="NCBI Taxonomy" id="151549"/>
    <lineage>
        <taxon>Eukaryota</taxon>
        <taxon>Metazoa</taxon>
        <taxon>Ecdysozoa</taxon>
        <taxon>Arthropoda</taxon>
        <taxon>Hexapoda</taxon>
        <taxon>Insecta</taxon>
        <taxon>Pterygota</taxon>
        <taxon>Neoptera</taxon>
        <taxon>Endopterygota</taxon>
        <taxon>Lepidoptera</taxon>
        <taxon>Glossata</taxon>
        <taxon>Ditrysia</taxon>
        <taxon>Tineoidea</taxon>
        <taxon>Psychidae</taxon>
        <taxon>Oiketicinae</taxon>
        <taxon>Eumeta</taxon>
    </lineage>
</organism>
<dbReference type="AlphaFoldDB" id="A0A4C1XHY4"/>
<evidence type="ECO:0000313" key="2">
    <source>
        <dbReference type="Proteomes" id="UP000299102"/>
    </source>
</evidence>
<evidence type="ECO:0000313" key="1">
    <source>
        <dbReference type="EMBL" id="GBP61909.1"/>
    </source>
</evidence>
<gene>
    <name evidence="1" type="ORF">EVAR_41724_1</name>
</gene>
<keyword evidence="2" id="KW-1185">Reference proteome</keyword>
<proteinExistence type="predicted"/>
<name>A0A4C1XHY4_EUMVA</name>
<dbReference type="EMBL" id="BGZK01000826">
    <property type="protein sequence ID" value="GBP61909.1"/>
    <property type="molecule type" value="Genomic_DNA"/>
</dbReference>
<reference evidence="1 2" key="1">
    <citation type="journal article" date="2019" name="Commun. Biol.">
        <title>The bagworm genome reveals a unique fibroin gene that provides high tensile strength.</title>
        <authorList>
            <person name="Kono N."/>
            <person name="Nakamura H."/>
            <person name="Ohtoshi R."/>
            <person name="Tomita M."/>
            <person name="Numata K."/>
            <person name="Arakawa K."/>
        </authorList>
    </citation>
    <scope>NUCLEOTIDE SEQUENCE [LARGE SCALE GENOMIC DNA]</scope>
</reference>
<dbReference type="Proteomes" id="UP000299102">
    <property type="component" value="Unassembled WGS sequence"/>
</dbReference>
<protein>
    <submittedName>
        <fullName evidence="1">Uncharacterized protein</fullName>
    </submittedName>
</protein>